<dbReference type="InterPro" id="IPR005378">
    <property type="entry name" value="Vps35"/>
</dbReference>
<dbReference type="OrthoDB" id="10258141at2759"/>
<keyword evidence="9" id="KW-1185">Reference proteome</keyword>
<keyword evidence="5" id="KW-0472">Membrane</keyword>
<dbReference type="InterPro" id="IPR016024">
    <property type="entry name" value="ARM-type_fold"/>
</dbReference>
<dbReference type="GO" id="GO:0006886">
    <property type="term" value="P:intracellular protein transport"/>
    <property type="evidence" value="ECO:0007669"/>
    <property type="project" value="TreeGrafter"/>
</dbReference>
<evidence type="ECO:0000256" key="2">
    <source>
        <dbReference type="ARBA" id="ARBA00006536"/>
    </source>
</evidence>
<protein>
    <recommendedName>
        <fullName evidence="6">Vacuolar protein sorting-associated protein 35</fullName>
    </recommendedName>
</protein>
<dbReference type="Pfam" id="PF03635">
    <property type="entry name" value="Vps35"/>
    <property type="match status" value="1"/>
</dbReference>
<reference evidence="8 9" key="1">
    <citation type="submission" date="2018-07" db="EMBL/GenBank/DDBJ databases">
        <title>The complete nuclear genome of the prasinophyte Chloropicon primus (CCMP1205).</title>
        <authorList>
            <person name="Pombert J.-F."/>
            <person name="Otis C."/>
            <person name="Turmel M."/>
            <person name="Lemieux C."/>
        </authorList>
    </citation>
    <scope>NUCLEOTIDE SEQUENCE [LARGE SCALE GENOMIC DNA]</scope>
    <source>
        <strain evidence="8 9">CCMP1205</strain>
    </source>
</reference>
<dbReference type="GO" id="GO:0005829">
    <property type="term" value="C:cytosol"/>
    <property type="evidence" value="ECO:0007669"/>
    <property type="project" value="GOC"/>
</dbReference>
<evidence type="ECO:0000256" key="6">
    <source>
        <dbReference type="PIRNR" id="PIRNR009375"/>
    </source>
</evidence>
<dbReference type="PIRSF" id="PIRSF009375">
    <property type="entry name" value="Retromer_Vps35"/>
    <property type="match status" value="1"/>
</dbReference>
<comment type="function">
    <text evidence="6">Plays a role in vesicular protein sorting.</text>
</comment>
<dbReference type="GO" id="GO:0042147">
    <property type="term" value="P:retrograde transport, endosome to Golgi"/>
    <property type="evidence" value="ECO:0007669"/>
    <property type="project" value="InterPro"/>
</dbReference>
<dbReference type="EMBL" id="HBHL01014368">
    <property type="protein sequence ID" value="CAD9720563.1"/>
    <property type="molecule type" value="Transcribed_RNA"/>
</dbReference>
<organism evidence="8 9">
    <name type="scientific">Chloropicon primus</name>
    <dbReference type="NCBI Taxonomy" id="1764295"/>
    <lineage>
        <taxon>Eukaryota</taxon>
        <taxon>Viridiplantae</taxon>
        <taxon>Chlorophyta</taxon>
        <taxon>Chloropicophyceae</taxon>
        <taxon>Chloropicales</taxon>
        <taxon>Chloropicaceae</taxon>
        <taxon>Chloropicon</taxon>
    </lineage>
</organism>
<evidence type="ECO:0000313" key="8">
    <source>
        <dbReference type="EMBL" id="QDZ20844.1"/>
    </source>
</evidence>
<evidence type="ECO:0000256" key="1">
    <source>
        <dbReference type="ARBA" id="ARBA00004170"/>
    </source>
</evidence>
<dbReference type="PANTHER" id="PTHR11099:SF0">
    <property type="entry name" value="VACUOLAR PROTEIN SORTING-ASSOCIATED PROTEIN 35"/>
    <property type="match status" value="1"/>
</dbReference>
<evidence type="ECO:0000313" key="7">
    <source>
        <dbReference type="EMBL" id="CAD9720563.1"/>
    </source>
</evidence>
<dbReference type="InterPro" id="IPR042491">
    <property type="entry name" value="Vps35_C"/>
</dbReference>
<comment type="subcellular location">
    <subcellularLocation>
        <location evidence="1">Membrane</location>
        <topology evidence="1">Peripheral membrane protein</topology>
    </subcellularLocation>
</comment>
<dbReference type="Proteomes" id="UP000316726">
    <property type="component" value="Chromosome 4"/>
</dbReference>
<evidence type="ECO:0000256" key="4">
    <source>
        <dbReference type="ARBA" id="ARBA00022927"/>
    </source>
</evidence>
<dbReference type="PANTHER" id="PTHR11099">
    <property type="entry name" value="VACUOLAR SORTING PROTEIN 35"/>
    <property type="match status" value="1"/>
</dbReference>
<dbReference type="Gene3D" id="1.25.40.660">
    <property type="entry name" value="Vacuolar protein sorting-associated protein 35, helical subcomplex Vps35-C"/>
    <property type="match status" value="1"/>
</dbReference>
<dbReference type="AlphaFoldDB" id="A0A5B8MLH6"/>
<keyword evidence="3 6" id="KW-0813">Transport</keyword>
<sequence>MEPPSTSPPTTMDQILAAEQDKWLADAKAAVKQQAFYMKKAIDEDNLRDVFKYSSAMLGELRTSLLSPQKYYELYMRAFDELRGLEMFFEEQRGKGHTASELYELVQHAGNVLPRLYLLVTVGSVFIRSHESSIKSLLKDLVEMCGGIQHPVRGLFLRTYLTQTSREGLNLIECKVDEESSTGDAVEFVLQNFTEMNKLWVRMKHQGPVRERGKREKERKELRDLVGKNLVILSSMEDVGVEMYGEIVLPRILEQVVNCKDELAQNYLMDCIIQVFPDEFHIKTMETFVEGCGNLHQDTNVAQILCGLIKRLSNFMENEPETSSGLFEEHQTFERLLDPATKISEKVGSQAAASIYAAILDFAVKTSEGKALGRVDQVLSKCAEALKTADVTSQASRTLKSILTTPLDSYAITDLLDLKSYPDVMQLLSPQMQNAVAVDIIEKILKKGTIIPNVKKVASLFDFISTIVEDIKSEEDEDDVDEEEIEEEQNLVARLVHQMKSEDESIDESFAILKLAKERFEKGGPLRVKHTLPTVVFDVLQLVKRDDDEERCEKMLKFLHSVIEVISEVPEPEKAFKLYLECILVADMKKLENSAYDFATAAFDIYENGIPDQKAQVEALKMLIGCLSSCSNFGEDNFDALSSAATKWSIKLLKKSDQCVSVFSCAHLFNIADEGNSEKVMVCLKRALTAAKQAQGMAKSSRGELGPVELFIAILNKYLFFFDKQEGEALIKAEDVQNLLDLVSNETSSLTTSGAEGNDRALKFYHNTLRHIMSQKEKFPEKYSALSLKS</sequence>
<dbReference type="GO" id="GO:0030906">
    <property type="term" value="C:retromer, cargo-selective complex"/>
    <property type="evidence" value="ECO:0007669"/>
    <property type="project" value="InterPro"/>
</dbReference>
<accession>A0A5B8MLH6</accession>
<evidence type="ECO:0000256" key="3">
    <source>
        <dbReference type="ARBA" id="ARBA00022448"/>
    </source>
</evidence>
<evidence type="ECO:0000256" key="5">
    <source>
        <dbReference type="ARBA" id="ARBA00023136"/>
    </source>
</evidence>
<keyword evidence="4 6" id="KW-0653">Protein transport</keyword>
<dbReference type="STRING" id="1764295.A0A5B8MLH6"/>
<proteinExistence type="inferred from homology"/>
<comment type="similarity">
    <text evidence="2 6">Belongs to the VPS35 family.</text>
</comment>
<gene>
    <name evidence="8" type="ORF">A3770_04p33620</name>
    <name evidence="7" type="ORF">CPRI1469_LOCUS9436</name>
</gene>
<dbReference type="SUPFAM" id="SSF48371">
    <property type="entry name" value="ARM repeat"/>
    <property type="match status" value="1"/>
</dbReference>
<name>A0A5B8MLH6_9CHLO</name>
<reference evidence="7" key="2">
    <citation type="submission" date="2021-01" db="EMBL/GenBank/DDBJ databases">
        <authorList>
            <person name="Corre E."/>
            <person name="Pelletier E."/>
            <person name="Niang G."/>
            <person name="Scheremetjew M."/>
            <person name="Finn R."/>
            <person name="Kale V."/>
            <person name="Holt S."/>
            <person name="Cochrane G."/>
            <person name="Meng A."/>
            <person name="Brown T."/>
            <person name="Cohen L."/>
        </authorList>
    </citation>
    <scope>NUCLEOTIDE SEQUENCE</scope>
    <source>
        <strain evidence="7">CCMP1205</strain>
    </source>
</reference>
<evidence type="ECO:0000313" key="9">
    <source>
        <dbReference type="Proteomes" id="UP000316726"/>
    </source>
</evidence>
<dbReference type="EMBL" id="CP031037">
    <property type="protein sequence ID" value="QDZ20844.1"/>
    <property type="molecule type" value="Genomic_DNA"/>
</dbReference>
<dbReference type="GO" id="GO:0005770">
    <property type="term" value="C:late endosome"/>
    <property type="evidence" value="ECO:0007669"/>
    <property type="project" value="TreeGrafter"/>
</dbReference>